<dbReference type="PANTHER" id="PTHR43852">
    <property type="entry name" value="NUCLEOTIDYLTRANSFERASE"/>
    <property type="match status" value="1"/>
</dbReference>
<dbReference type="InterPro" id="IPR043519">
    <property type="entry name" value="NT_sf"/>
</dbReference>
<dbReference type="Pfam" id="PF18765">
    <property type="entry name" value="Polbeta"/>
    <property type="match status" value="1"/>
</dbReference>
<gene>
    <name evidence="2" type="ORF">PRVXH_001792</name>
</gene>
<sequence length="157" mass="18500">MRNSRENKILIEVIKGRVRRMNRESLNEQLELFIKKVHKQYSIDFAYLFGSFATDRANGQSDIDLAFKLKEKHNDKEEVLIKGNIIDLGIKYFDRRVDVVLLHTAPPQLKYEVIKSGLVLKDSPNRASFESLTFREYFDFCYYSDIYNKALIKRIQG</sequence>
<organism evidence="2">
    <name type="scientific">Proteinivorax hydrogeniformans</name>
    <dbReference type="NCBI Taxonomy" id="1826727"/>
    <lineage>
        <taxon>Bacteria</taxon>
        <taxon>Bacillati</taxon>
        <taxon>Bacillota</taxon>
        <taxon>Clostridia</taxon>
        <taxon>Eubacteriales</taxon>
        <taxon>Proteinivoracaceae</taxon>
        <taxon>Proteinivorax</taxon>
    </lineage>
</organism>
<dbReference type="InterPro" id="IPR052930">
    <property type="entry name" value="TA_antitoxin_MntA"/>
</dbReference>
<protein>
    <submittedName>
        <fullName evidence="2">Nucleotidyltransferase domain-containing protein</fullName>
    </submittedName>
</protein>
<dbReference type="Gene3D" id="3.30.460.10">
    <property type="entry name" value="Beta Polymerase, domain 2"/>
    <property type="match status" value="1"/>
</dbReference>
<dbReference type="NCBIfam" id="NF047752">
    <property type="entry name" value="MntA_antitoxin"/>
    <property type="match status" value="1"/>
</dbReference>
<dbReference type="RefSeq" id="WP_353892446.1">
    <property type="nucleotide sequence ID" value="NZ_CP159485.1"/>
</dbReference>
<dbReference type="AlphaFoldDB" id="A0AAU8HQR3"/>
<dbReference type="SUPFAM" id="SSF81301">
    <property type="entry name" value="Nucleotidyltransferase"/>
    <property type="match status" value="1"/>
</dbReference>
<accession>A0AAU8HQR3</accession>
<dbReference type="CDD" id="cd05403">
    <property type="entry name" value="NT_KNTase_like"/>
    <property type="match status" value="1"/>
</dbReference>
<evidence type="ECO:0000313" key="2">
    <source>
        <dbReference type="EMBL" id="XCI27868.1"/>
    </source>
</evidence>
<dbReference type="InterPro" id="IPR041633">
    <property type="entry name" value="Polbeta"/>
</dbReference>
<evidence type="ECO:0000259" key="1">
    <source>
        <dbReference type="Pfam" id="PF18765"/>
    </source>
</evidence>
<reference evidence="2" key="2">
    <citation type="submission" date="2024-06" db="EMBL/GenBank/DDBJ databases">
        <authorList>
            <person name="Petrova K.O."/>
            <person name="Toshchakov S.V."/>
            <person name="Boltjanskaja Y.V."/>
            <person name="Kevbrin V.V."/>
        </authorList>
    </citation>
    <scope>NUCLEOTIDE SEQUENCE</scope>
    <source>
        <strain evidence="2">Z-710</strain>
    </source>
</reference>
<feature type="domain" description="Polymerase beta nucleotidyltransferase" evidence="1">
    <location>
        <begin position="34"/>
        <end position="122"/>
    </location>
</feature>
<dbReference type="EMBL" id="CP159485">
    <property type="protein sequence ID" value="XCI27868.1"/>
    <property type="molecule type" value="Genomic_DNA"/>
</dbReference>
<dbReference type="PANTHER" id="PTHR43852:SF3">
    <property type="entry name" value="NUCLEOTIDYLTRANSFERASE"/>
    <property type="match status" value="1"/>
</dbReference>
<proteinExistence type="predicted"/>
<reference evidence="2" key="1">
    <citation type="journal article" date="2018" name="Antonie Van Leeuwenhoek">
        <title>Proteinivorax hydrogeniformans sp. nov., an anaerobic, haloalkaliphilic bacterium fermenting proteinaceous compounds with high hydrogen production.</title>
        <authorList>
            <person name="Boltyanskaya Y."/>
            <person name="Detkova E."/>
            <person name="Pimenov N."/>
            <person name="Kevbrin V."/>
        </authorList>
    </citation>
    <scope>NUCLEOTIDE SEQUENCE</scope>
    <source>
        <strain evidence="2">Z-710</strain>
    </source>
</reference>
<name>A0AAU8HQR3_9FIRM</name>